<proteinExistence type="predicted"/>
<name>A0A316E9N6_9BACT</name>
<keyword evidence="2" id="KW-1185">Reference proteome</keyword>
<reference evidence="1 2" key="1">
    <citation type="submission" date="2018-05" db="EMBL/GenBank/DDBJ databases">
        <title>Genomic Encyclopedia of Archaeal and Bacterial Type Strains, Phase II (KMG-II): from individual species to whole genera.</title>
        <authorList>
            <person name="Goeker M."/>
        </authorList>
    </citation>
    <scope>NUCLEOTIDE SEQUENCE [LARGE SCALE GENOMIC DNA]</scope>
    <source>
        <strain evidence="1 2">DSM 22214</strain>
    </source>
</reference>
<sequence length="60" mass="7077">MEENQFKIGNTVSLKSGSVRLTVYSISDDLKKISLKFWDKENQQIQSIDDQDFRLFSLEY</sequence>
<dbReference type="AlphaFoldDB" id="A0A316E9N6"/>
<gene>
    <name evidence="1" type="ORF">LV89_02027</name>
</gene>
<protein>
    <submittedName>
        <fullName evidence="1">Uncharacterized protein</fullName>
    </submittedName>
</protein>
<evidence type="ECO:0000313" key="2">
    <source>
        <dbReference type="Proteomes" id="UP000245489"/>
    </source>
</evidence>
<accession>A0A316E9N6</accession>
<evidence type="ECO:0000313" key="1">
    <source>
        <dbReference type="EMBL" id="PWK27210.1"/>
    </source>
</evidence>
<comment type="caution">
    <text evidence="1">The sequence shown here is derived from an EMBL/GenBank/DDBJ whole genome shotgun (WGS) entry which is preliminary data.</text>
</comment>
<dbReference type="EMBL" id="QGGO01000008">
    <property type="protein sequence ID" value="PWK27210.1"/>
    <property type="molecule type" value="Genomic_DNA"/>
</dbReference>
<dbReference type="RefSeq" id="WP_109742772.1">
    <property type="nucleotide sequence ID" value="NZ_QGGO01000008.1"/>
</dbReference>
<organism evidence="1 2">
    <name type="scientific">Arcicella aurantiaca</name>
    <dbReference type="NCBI Taxonomy" id="591202"/>
    <lineage>
        <taxon>Bacteria</taxon>
        <taxon>Pseudomonadati</taxon>
        <taxon>Bacteroidota</taxon>
        <taxon>Cytophagia</taxon>
        <taxon>Cytophagales</taxon>
        <taxon>Flectobacillaceae</taxon>
        <taxon>Arcicella</taxon>
    </lineage>
</organism>
<dbReference type="Proteomes" id="UP000245489">
    <property type="component" value="Unassembled WGS sequence"/>
</dbReference>